<dbReference type="SUPFAM" id="SSF48350">
    <property type="entry name" value="GTPase activation domain, GAP"/>
    <property type="match status" value="1"/>
</dbReference>
<name>A0A1R3G0N2_9ROSI</name>
<dbReference type="Proteomes" id="UP000187203">
    <property type="component" value="Unassembled WGS sequence"/>
</dbReference>
<dbReference type="PANTHER" id="PTHR47169">
    <property type="entry name" value="OS01G0541250 PROTEIN"/>
    <property type="match status" value="1"/>
</dbReference>
<dbReference type="AlphaFoldDB" id="A0A1R3G0N2"/>
<dbReference type="Pfam" id="PF24964">
    <property type="entry name" value="DUF7769"/>
    <property type="match status" value="1"/>
</dbReference>
<keyword evidence="3" id="KW-1185">Reference proteome</keyword>
<sequence>MMVVELELLEPSNHRRNYKNLSNEKQKAIRDMLLVRSVNGKLPRGLVSIITTQFSVSRCTIFRIWKQYKSIINGDVSSRKIYSGQKRIEIDMSELQKIPLRKRITLKALSCSFSESTVQRRVKSGSIRKHSNAIKPDLTPENKIERMKFSHSMIDKTSIPHDPIFEGMYDVIHIDEKWFYMTKTLETYYLAPNEENPHRTCKSKNFIQKIMFLVALARPRLGLENLMADVVQLEHLNKMNAHNIAMVFAPNMIQMDKAALLGSAIEQVKDLKQKATEVSKVFTVPTEIDEVTVDCDVPNITRQNNNDKIFI</sequence>
<organism evidence="2 3">
    <name type="scientific">Corchorus olitorius</name>
    <dbReference type="NCBI Taxonomy" id="93759"/>
    <lineage>
        <taxon>Eukaryota</taxon>
        <taxon>Viridiplantae</taxon>
        <taxon>Streptophyta</taxon>
        <taxon>Embryophyta</taxon>
        <taxon>Tracheophyta</taxon>
        <taxon>Spermatophyta</taxon>
        <taxon>Magnoliopsida</taxon>
        <taxon>eudicotyledons</taxon>
        <taxon>Gunneridae</taxon>
        <taxon>Pentapetalae</taxon>
        <taxon>rosids</taxon>
        <taxon>malvids</taxon>
        <taxon>Malvales</taxon>
        <taxon>Malvaceae</taxon>
        <taxon>Grewioideae</taxon>
        <taxon>Apeibeae</taxon>
        <taxon>Corchorus</taxon>
    </lineage>
</organism>
<reference evidence="3" key="1">
    <citation type="submission" date="2013-09" db="EMBL/GenBank/DDBJ databases">
        <title>Corchorus olitorius genome sequencing.</title>
        <authorList>
            <person name="Alam M."/>
            <person name="Haque M.S."/>
            <person name="Islam M.S."/>
            <person name="Emdad E.M."/>
            <person name="Islam M.M."/>
            <person name="Ahmed B."/>
            <person name="Halim A."/>
            <person name="Hossen Q.M.M."/>
            <person name="Hossain M.Z."/>
            <person name="Ahmed R."/>
            <person name="Khan M.M."/>
            <person name="Islam R."/>
            <person name="Rashid M.M."/>
            <person name="Khan S.A."/>
            <person name="Rahman M.S."/>
            <person name="Alam M."/>
            <person name="Yahiya A.S."/>
            <person name="Khan M.S."/>
            <person name="Azam M.S."/>
            <person name="Haque T."/>
            <person name="Lashkar M.Z.H."/>
            <person name="Akhand A.I."/>
            <person name="Morshed G."/>
            <person name="Roy S."/>
            <person name="Uddin K.S."/>
            <person name="Rabeya T."/>
            <person name="Hossain A.S."/>
            <person name="Chowdhury A."/>
            <person name="Snigdha A.R."/>
            <person name="Mortoza M.S."/>
            <person name="Matin S.A."/>
            <person name="Hoque S.M.E."/>
            <person name="Islam M.K."/>
            <person name="Roy D.K."/>
            <person name="Haider R."/>
            <person name="Moosa M.M."/>
            <person name="Elias S.M."/>
            <person name="Hasan A.M."/>
            <person name="Jahan S."/>
            <person name="Shafiuddin M."/>
            <person name="Mahmood N."/>
            <person name="Shommy N.S."/>
        </authorList>
    </citation>
    <scope>NUCLEOTIDE SEQUENCE [LARGE SCALE GENOMIC DNA]</scope>
    <source>
        <strain evidence="3">cv. O-4</strain>
    </source>
</reference>
<dbReference type="InterPro" id="IPR056671">
    <property type="entry name" value="DUF7769"/>
</dbReference>
<accession>A0A1R3G0N2</accession>
<dbReference type="Gene3D" id="3.30.420.10">
    <property type="entry name" value="Ribonuclease H-like superfamily/Ribonuclease H"/>
    <property type="match status" value="1"/>
</dbReference>
<dbReference type="EMBL" id="AWUE01024124">
    <property type="protein sequence ID" value="OMO51560.1"/>
    <property type="molecule type" value="Genomic_DNA"/>
</dbReference>
<proteinExistence type="predicted"/>
<dbReference type="OrthoDB" id="71302at2759"/>
<gene>
    <name evidence="2" type="ORF">COLO4_37623</name>
</gene>
<evidence type="ECO:0000313" key="2">
    <source>
        <dbReference type="EMBL" id="OMO51560.1"/>
    </source>
</evidence>
<protein>
    <recommendedName>
        <fullName evidence="1">DUF7769 domain-containing protein</fullName>
    </recommendedName>
</protein>
<comment type="caution">
    <text evidence="2">The sequence shown here is derived from an EMBL/GenBank/DDBJ whole genome shotgun (WGS) entry which is preliminary data.</text>
</comment>
<dbReference type="STRING" id="93759.A0A1R3G0N2"/>
<dbReference type="GO" id="GO:0003676">
    <property type="term" value="F:nucleic acid binding"/>
    <property type="evidence" value="ECO:0007669"/>
    <property type="project" value="InterPro"/>
</dbReference>
<dbReference type="InterPro" id="IPR036397">
    <property type="entry name" value="RNaseH_sf"/>
</dbReference>
<evidence type="ECO:0000313" key="3">
    <source>
        <dbReference type="Proteomes" id="UP000187203"/>
    </source>
</evidence>
<dbReference type="InterPro" id="IPR008936">
    <property type="entry name" value="Rho_GTPase_activation_prot"/>
</dbReference>
<dbReference type="PANTHER" id="PTHR47169:SF2">
    <property type="entry name" value="OS01G0541250 PROTEIN"/>
    <property type="match status" value="1"/>
</dbReference>
<evidence type="ECO:0000259" key="1">
    <source>
        <dbReference type="Pfam" id="PF24964"/>
    </source>
</evidence>
<feature type="domain" description="DUF7769" evidence="1">
    <location>
        <begin position="21"/>
        <end position="70"/>
    </location>
</feature>